<dbReference type="EMBL" id="KN833456">
    <property type="protein sequence ID" value="KIM71141.1"/>
    <property type="molecule type" value="Genomic_DNA"/>
</dbReference>
<dbReference type="STRING" id="765440.A0A0C3ETN2"/>
<feature type="domain" description="CxC2-like cysteine cluster KDZ transposase-associated" evidence="1">
    <location>
        <begin position="73"/>
        <end position="178"/>
    </location>
</feature>
<gene>
    <name evidence="2" type="ORF">PILCRDRAFT_34926</name>
</gene>
<dbReference type="InParanoid" id="A0A0C3ETN2"/>
<reference evidence="2 3" key="1">
    <citation type="submission" date="2014-04" db="EMBL/GenBank/DDBJ databases">
        <authorList>
            <consortium name="DOE Joint Genome Institute"/>
            <person name="Kuo A."/>
            <person name="Tarkka M."/>
            <person name="Buscot F."/>
            <person name="Kohler A."/>
            <person name="Nagy L.G."/>
            <person name="Floudas D."/>
            <person name="Copeland A."/>
            <person name="Barry K.W."/>
            <person name="Cichocki N."/>
            <person name="Veneault-Fourrey C."/>
            <person name="LaButti K."/>
            <person name="Lindquist E.A."/>
            <person name="Lipzen A."/>
            <person name="Lundell T."/>
            <person name="Morin E."/>
            <person name="Murat C."/>
            <person name="Sun H."/>
            <person name="Tunlid A."/>
            <person name="Henrissat B."/>
            <person name="Grigoriev I.V."/>
            <person name="Hibbett D.S."/>
            <person name="Martin F."/>
            <person name="Nordberg H.P."/>
            <person name="Cantor M.N."/>
            <person name="Hua S.X."/>
        </authorList>
    </citation>
    <scope>NUCLEOTIDE SEQUENCE [LARGE SCALE GENOMIC DNA]</scope>
    <source>
        <strain evidence="2 3">F 1598</strain>
    </source>
</reference>
<protein>
    <recommendedName>
        <fullName evidence="1">CxC2-like cysteine cluster KDZ transposase-associated domain-containing protein</fullName>
    </recommendedName>
</protein>
<dbReference type="AlphaFoldDB" id="A0A0C3ETN2"/>
<name>A0A0C3ETN2_PILCF</name>
<dbReference type="Pfam" id="PF18758">
    <property type="entry name" value="KDZ"/>
    <property type="match status" value="1"/>
</dbReference>
<reference evidence="3" key="2">
    <citation type="submission" date="2015-01" db="EMBL/GenBank/DDBJ databases">
        <title>Evolutionary Origins and Diversification of the Mycorrhizal Mutualists.</title>
        <authorList>
            <consortium name="DOE Joint Genome Institute"/>
            <consortium name="Mycorrhizal Genomics Consortium"/>
            <person name="Kohler A."/>
            <person name="Kuo A."/>
            <person name="Nagy L.G."/>
            <person name="Floudas D."/>
            <person name="Copeland A."/>
            <person name="Barry K.W."/>
            <person name="Cichocki N."/>
            <person name="Veneault-Fourrey C."/>
            <person name="LaButti K."/>
            <person name="Lindquist E.A."/>
            <person name="Lipzen A."/>
            <person name="Lundell T."/>
            <person name="Morin E."/>
            <person name="Murat C."/>
            <person name="Riley R."/>
            <person name="Ohm R."/>
            <person name="Sun H."/>
            <person name="Tunlid A."/>
            <person name="Henrissat B."/>
            <person name="Grigoriev I.V."/>
            <person name="Hibbett D.S."/>
            <person name="Martin F."/>
        </authorList>
    </citation>
    <scope>NUCLEOTIDE SEQUENCE [LARGE SCALE GENOMIC DNA]</scope>
    <source>
        <strain evidence="3">F 1598</strain>
    </source>
</reference>
<dbReference type="Proteomes" id="UP000054166">
    <property type="component" value="Unassembled WGS sequence"/>
</dbReference>
<proteinExistence type="predicted"/>
<evidence type="ECO:0000313" key="3">
    <source>
        <dbReference type="Proteomes" id="UP000054166"/>
    </source>
</evidence>
<dbReference type="Pfam" id="PF18803">
    <property type="entry name" value="CxC2"/>
    <property type="match status" value="1"/>
</dbReference>
<keyword evidence="3" id="KW-1185">Reference proteome</keyword>
<evidence type="ECO:0000259" key="1">
    <source>
        <dbReference type="Pfam" id="PF18803"/>
    </source>
</evidence>
<feature type="non-terminal residue" evidence="2">
    <location>
        <position position="380"/>
    </location>
</feature>
<dbReference type="OrthoDB" id="3192989at2759"/>
<organism evidence="2 3">
    <name type="scientific">Piloderma croceum (strain F 1598)</name>
    <dbReference type="NCBI Taxonomy" id="765440"/>
    <lineage>
        <taxon>Eukaryota</taxon>
        <taxon>Fungi</taxon>
        <taxon>Dikarya</taxon>
        <taxon>Basidiomycota</taxon>
        <taxon>Agaricomycotina</taxon>
        <taxon>Agaricomycetes</taxon>
        <taxon>Agaricomycetidae</taxon>
        <taxon>Atheliales</taxon>
        <taxon>Atheliaceae</taxon>
        <taxon>Piloderma</taxon>
    </lineage>
</organism>
<sequence length="380" mass="43276">YRDEYLDKCMSLEGQGHFAKKCAGCRALFPVYRCRDCTHGALWCQKCLPVRHHKAPLHNVQMWNGLFFQRSTLKVLGLRVQLGHSPSQYCLTREPACKNFVVIHTNGIHLINVNYCHCNSLPHCTQLLRTAWWPATLIEPKTCVMMEVLHHFQFLNLQGKLTSFSFYHLLEYKTDNTGRDKLPNHLASFMLMVHQFQHVKMLKRGGRAYDPGGAMKTAPRSLAIPCCACPIPNINLPARWENVPPVRVWLYMLILTMDANFHLRSKLCDTLNKIHLSLGWSYFVNNGPYSNFIKDYVDQEEIGTCVSFQALLNMLTKKSKGLCATGMAAVSCARHQMFHAQGMGNLQKGECQCNMDYLFTSSLTGAGIWMLTISYDVACQ</sequence>
<dbReference type="InterPro" id="IPR040521">
    <property type="entry name" value="KDZ"/>
</dbReference>
<dbReference type="InterPro" id="IPR041457">
    <property type="entry name" value="CxC2_KDZ-assoc"/>
</dbReference>
<feature type="non-terminal residue" evidence="2">
    <location>
        <position position="1"/>
    </location>
</feature>
<accession>A0A0C3ETN2</accession>
<dbReference type="HOGENOM" id="CLU_003703_12_0_1"/>
<evidence type="ECO:0000313" key="2">
    <source>
        <dbReference type="EMBL" id="KIM71141.1"/>
    </source>
</evidence>